<organism evidence="1 2">
    <name type="scientific">Escherichia coli</name>
    <dbReference type="NCBI Taxonomy" id="562"/>
    <lineage>
        <taxon>Bacteria</taxon>
        <taxon>Pseudomonadati</taxon>
        <taxon>Pseudomonadota</taxon>
        <taxon>Gammaproteobacteria</taxon>
        <taxon>Enterobacterales</taxon>
        <taxon>Enterobacteriaceae</taxon>
        <taxon>Escherichia</taxon>
    </lineage>
</organism>
<dbReference type="Proteomes" id="UP000254174">
    <property type="component" value="Unassembled WGS sequence"/>
</dbReference>
<protein>
    <submittedName>
        <fullName evidence="1">Cellulose synthase subunit BcsC</fullName>
    </submittedName>
</protein>
<gene>
    <name evidence="1" type="primary">bcsC_4</name>
    <name evidence="1" type="ORF">NCTC7922_04369</name>
</gene>
<evidence type="ECO:0000313" key="1">
    <source>
        <dbReference type="EMBL" id="STM18186.1"/>
    </source>
</evidence>
<evidence type="ECO:0000313" key="2">
    <source>
        <dbReference type="Proteomes" id="UP000254174"/>
    </source>
</evidence>
<name>A0A377DAZ2_ECOLX</name>
<proteinExistence type="predicted"/>
<dbReference type="AlphaFoldDB" id="A0A377DAZ2"/>
<dbReference type="EMBL" id="UGFC01000006">
    <property type="protein sequence ID" value="STM18186.1"/>
    <property type="molecule type" value="Genomic_DNA"/>
</dbReference>
<sequence>MRITPGNTGLQNNLALLLFSSDRRDEGFAVLEQMAKSNAGREGASKIWYGQIKDMPVSDASVSALKKYLSIFSDGDSVAAAPIATGRTAKNSWPTLLSALVRKV</sequence>
<accession>A0A377DAZ2</accession>
<reference evidence="1 2" key="1">
    <citation type="submission" date="2018-06" db="EMBL/GenBank/DDBJ databases">
        <authorList>
            <consortium name="Pathogen Informatics"/>
            <person name="Doyle S."/>
        </authorList>
    </citation>
    <scope>NUCLEOTIDE SEQUENCE [LARGE SCALE GENOMIC DNA]</scope>
    <source>
        <strain evidence="1 2">NCTC7922</strain>
    </source>
</reference>